<evidence type="ECO:0000313" key="2">
    <source>
        <dbReference type="Proteomes" id="UP001528040"/>
    </source>
</evidence>
<dbReference type="EMBL" id="JAQIIO010000002">
    <property type="protein sequence ID" value="MDA5093497.1"/>
    <property type="molecule type" value="Genomic_DNA"/>
</dbReference>
<dbReference type="InterPro" id="IPR021323">
    <property type="entry name" value="DUF2927"/>
</dbReference>
<proteinExistence type="predicted"/>
<accession>A0ABT4W0Z4</accession>
<name>A0ABT4W0Z4_9RHOB</name>
<comment type="caution">
    <text evidence="1">The sequence shown here is derived from an EMBL/GenBank/DDBJ whole genome shotgun (WGS) entry which is preliminary data.</text>
</comment>
<dbReference type="RefSeq" id="WP_271053188.1">
    <property type="nucleotide sequence ID" value="NZ_JAQIIO010000002.1"/>
</dbReference>
<gene>
    <name evidence="1" type="ORF">O2N63_05280</name>
</gene>
<keyword evidence="2" id="KW-1185">Reference proteome</keyword>
<dbReference type="Proteomes" id="UP001528040">
    <property type="component" value="Unassembled WGS sequence"/>
</dbReference>
<organism evidence="1 2">
    <name type="scientific">Aliiroseovarius salicola</name>
    <dbReference type="NCBI Taxonomy" id="3009082"/>
    <lineage>
        <taxon>Bacteria</taxon>
        <taxon>Pseudomonadati</taxon>
        <taxon>Pseudomonadota</taxon>
        <taxon>Alphaproteobacteria</taxon>
        <taxon>Rhodobacterales</taxon>
        <taxon>Paracoccaceae</taxon>
        <taxon>Aliiroseovarius</taxon>
    </lineage>
</organism>
<evidence type="ECO:0000313" key="1">
    <source>
        <dbReference type="EMBL" id="MDA5093497.1"/>
    </source>
</evidence>
<sequence length="305" mass="33524">MAFAALLALGLSGCVQPGPPRVSPFPEPRPIPVAYQPSANSLALARYYHLVERSLLTQGLLRTDGGGVDTPYTGALLSRNFLRLAFYNEYSRAGDVLQRRENATTLSRWERPVRLSLHFGPSVDDATRTADQAFVRSYAARLKRVSNHPVSMAKNGNFRVYVLDQDELQRFAPELRRILPSITPATLNAVVNMPRENYCVVIASDASGGGTFDRAVAVIRAEQPTLMRKACYHEEIAQGLGLSNDSPQARPSIFNDDEEFGLLTTHDELLLQMLYDPRLWPGMSGDEALPIVNQIAVELTGGGAV</sequence>
<dbReference type="Pfam" id="PF11150">
    <property type="entry name" value="DUF2927"/>
    <property type="match status" value="1"/>
</dbReference>
<protein>
    <submittedName>
        <fullName evidence="1">DUF2927 domain-containing protein</fullName>
    </submittedName>
</protein>
<reference evidence="1 2" key="1">
    <citation type="submission" date="2023-01" db="EMBL/GenBank/DDBJ databases">
        <authorList>
            <person name="Yoon J.-W."/>
        </authorList>
    </citation>
    <scope>NUCLEOTIDE SEQUENCE [LARGE SCALE GENOMIC DNA]</scope>
    <source>
        <strain evidence="1 2">KMU-50</strain>
    </source>
</reference>